<dbReference type="STRING" id="469381.Dpep_1353"/>
<organism evidence="1 2">
    <name type="scientific">Dethiosulfovibrio peptidovorans DSM 11002</name>
    <dbReference type="NCBI Taxonomy" id="469381"/>
    <lineage>
        <taxon>Bacteria</taxon>
        <taxon>Thermotogati</taxon>
        <taxon>Synergistota</taxon>
        <taxon>Synergistia</taxon>
        <taxon>Synergistales</taxon>
        <taxon>Dethiosulfovibrionaceae</taxon>
        <taxon>Dethiosulfovibrio</taxon>
    </lineage>
</organism>
<proteinExistence type="predicted"/>
<protein>
    <submittedName>
        <fullName evidence="1">Uncharacterized protein</fullName>
    </submittedName>
</protein>
<dbReference type="Proteomes" id="UP000006427">
    <property type="component" value="Unassembled WGS sequence"/>
</dbReference>
<name>D2Z7D2_9BACT</name>
<dbReference type="EMBL" id="ABTR02000001">
    <property type="protein sequence ID" value="EFC91379.1"/>
    <property type="molecule type" value="Genomic_DNA"/>
</dbReference>
<sequence>MKIKKSMKIAAVALFFGAFFLYGLSPPIPKSGFFYEIRDCNMVYRVKGVFRSSYVKTEGLNFVEGGFPRFVAWIAITPSNALDKEPTGICFFDDDGDYSGFLPISEDLSGVVESIRIDGKVIDLTLLRNGVREKLRFTDVDADIPWS</sequence>
<dbReference type="PaxDb" id="469381-Dpep_1353"/>
<evidence type="ECO:0000313" key="1">
    <source>
        <dbReference type="EMBL" id="EFC91379.1"/>
    </source>
</evidence>
<comment type="caution">
    <text evidence="1">The sequence shown here is derived from an EMBL/GenBank/DDBJ whole genome shotgun (WGS) entry which is preliminary data.</text>
</comment>
<accession>D2Z7D2</accession>
<gene>
    <name evidence="1" type="ORF">Dpep_1353</name>
</gene>
<keyword evidence="2" id="KW-1185">Reference proteome</keyword>
<dbReference type="AlphaFoldDB" id="D2Z7D2"/>
<reference evidence="1 2" key="1">
    <citation type="journal article" date="2010" name="Stand. Genomic Sci.">
        <title>Permanent draft genome sequence of Dethiosulfovibrio peptidovorans type strain (SEBR 4207).</title>
        <authorList>
            <person name="Labutti K."/>
            <person name="Mayilraj S."/>
            <person name="Clum A."/>
            <person name="Lucas S."/>
            <person name="Glavina Del Rio T."/>
            <person name="Nolan M."/>
            <person name="Tice H."/>
            <person name="Cheng J.F."/>
            <person name="Pitluck S."/>
            <person name="Liolios K."/>
            <person name="Ivanova N."/>
            <person name="Mavromatis K."/>
            <person name="Mikhailova N."/>
            <person name="Pati A."/>
            <person name="Goodwin L."/>
            <person name="Chen A."/>
            <person name="Palaniappan K."/>
            <person name="Land M."/>
            <person name="Hauser L."/>
            <person name="Chang Y.J."/>
            <person name="Jeffries C.D."/>
            <person name="Rohde M."/>
            <person name="Spring S."/>
            <person name="Goker M."/>
            <person name="Woyke T."/>
            <person name="Bristow J."/>
            <person name="Eisen J.A."/>
            <person name="Markowitz V."/>
            <person name="Hugenholtz P."/>
            <person name="Kyrpides N.C."/>
            <person name="Klenk H.P."/>
            <person name="Lapidus A."/>
        </authorList>
    </citation>
    <scope>NUCLEOTIDE SEQUENCE [LARGE SCALE GENOMIC DNA]</scope>
    <source>
        <strain evidence="1 2">DSM 11002</strain>
    </source>
</reference>
<evidence type="ECO:0000313" key="2">
    <source>
        <dbReference type="Proteomes" id="UP000006427"/>
    </source>
</evidence>